<dbReference type="PROSITE" id="PS00098">
    <property type="entry name" value="THIOLASE_1"/>
    <property type="match status" value="1"/>
</dbReference>
<dbReference type="PROSITE" id="PS00099">
    <property type="entry name" value="THIOLASE_3"/>
    <property type="match status" value="1"/>
</dbReference>
<dbReference type="Gene3D" id="3.40.47.10">
    <property type="match status" value="2"/>
</dbReference>
<comment type="similarity">
    <text evidence="1 6">Belongs to the thiolase-like superfamily. Thiolase family.</text>
</comment>
<dbReference type="EMBL" id="JAUSUB010000004">
    <property type="protein sequence ID" value="MDQ0269329.1"/>
    <property type="molecule type" value="Genomic_DNA"/>
</dbReference>
<dbReference type="InterPro" id="IPR016039">
    <property type="entry name" value="Thiolase-like"/>
</dbReference>
<dbReference type="RefSeq" id="WP_307472821.1">
    <property type="nucleotide sequence ID" value="NZ_JAUSUB010000004.1"/>
</dbReference>
<keyword evidence="10" id="KW-1185">Reference proteome</keyword>
<dbReference type="CDD" id="cd00751">
    <property type="entry name" value="thiolase"/>
    <property type="match status" value="1"/>
</dbReference>
<dbReference type="InterPro" id="IPR020610">
    <property type="entry name" value="Thiolase_AS"/>
</dbReference>
<dbReference type="InterPro" id="IPR002155">
    <property type="entry name" value="Thiolase"/>
</dbReference>
<keyword evidence="3 6" id="KW-0808">Transferase</keyword>
<dbReference type="Pfam" id="PF02803">
    <property type="entry name" value="Thiolase_C"/>
    <property type="match status" value="1"/>
</dbReference>
<name>A0ABU0AEP5_9BACI</name>
<protein>
    <recommendedName>
        <fullName evidence="2">acetyl-CoA C-acetyltransferase</fullName>
        <ecNumber evidence="2">2.3.1.9</ecNumber>
    </recommendedName>
    <alternativeName>
        <fullName evidence="5">Acetoacetyl-CoA thiolase</fullName>
    </alternativeName>
</protein>
<evidence type="ECO:0000256" key="5">
    <source>
        <dbReference type="ARBA" id="ARBA00030755"/>
    </source>
</evidence>
<proteinExistence type="inferred from homology"/>
<evidence type="ECO:0000256" key="3">
    <source>
        <dbReference type="ARBA" id="ARBA00022679"/>
    </source>
</evidence>
<reference evidence="9 10" key="1">
    <citation type="submission" date="2023-07" db="EMBL/GenBank/DDBJ databases">
        <title>Genomic Encyclopedia of Type Strains, Phase IV (KMG-IV): sequencing the most valuable type-strain genomes for metagenomic binning, comparative biology and taxonomic classification.</title>
        <authorList>
            <person name="Goeker M."/>
        </authorList>
    </citation>
    <scope>NUCLEOTIDE SEQUENCE [LARGE SCALE GENOMIC DNA]</scope>
    <source>
        <strain evidence="9 10">DSM 23494</strain>
    </source>
</reference>
<dbReference type="InterPro" id="IPR020617">
    <property type="entry name" value="Thiolase_C"/>
</dbReference>
<evidence type="ECO:0000256" key="1">
    <source>
        <dbReference type="ARBA" id="ARBA00010982"/>
    </source>
</evidence>
<organism evidence="9 10">
    <name type="scientific">Cytobacillus purgationiresistens</name>
    <dbReference type="NCBI Taxonomy" id="863449"/>
    <lineage>
        <taxon>Bacteria</taxon>
        <taxon>Bacillati</taxon>
        <taxon>Bacillota</taxon>
        <taxon>Bacilli</taxon>
        <taxon>Bacillales</taxon>
        <taxon>Bacillaceae</taxon>
        <taxon>Cytobacillus</taxon>
    </lineage>
</organism>
<dbReference type="InterPro" id="IPR020615">
    <property type="entry name" value="Thiolase_acyl_enz_int_AS"/>
</dbReference>
<comment type="caution">
    <text evidence="9">The sequence shown here is derived from an EMBL/GenBank/DDBJ whole genome shotgun (WGS) entry which is preliminary data.</text>
</comment>
<gene>
    <name evidence="9" type="ORF">J2S17_001200</name>
</gene>
<dbReference type="EC" id="2.3.1.9" evidence="2"/>
<evidence type="ECO:0000256" key="4">
    <source>
        <dbReference type="ARBA" id="ARBA00023315"/>
    </source>
</evidence>
<dbReference type="GO" id="GO:0003985">
    <property type="term" value="F:acetyl-CoA C-acetyltransferase activity"/>
    <property type="evidence" value="ECO:0007669"/>
    <property type="project" value="UniProtKB-EC"/>
</dbReference>
<dbReference type="NCBIfam" id="TIGR01930">
    <property type="entry name" value="AcCoA-C-Actrans"/>
    <property type="match status" value="1"/>
</dbReference>
<evidence type="ECO:0000259" key="7">
    <source>
        <dbReference type="Pfam" id="PF00108"/>
    </source>
</evidence>
<dbReference type="InterPro" id="IPR020613">
    <property type="entry name" value="Thiolase_CS"/>
</dbReference>
<dbReference type="PIRSF" id="PIRSF000429">
    <property type="entry name" value="Ac-CoA_Ac_transf"/>
    <property type="match status" value="1"/>
</dbReference>
<dbReference type="PANTHER" id="PTHR18919">
    <property type="entry name" value="ACETYL-COA C-ACYLTRANSFERASE"/>
    <property type="match status" value="1"/>
</dbReference>
<evidence type="ECO:0000259" key="8">
    <source>
        <dbReference type="Pfam" id="PF02803"/>
    </source>
</evidence>
<sequence length="401" mass="41487">MEQTEVVIVSAVRTALGSFNGSLKGVSAPDLGAVVIKAAVEKAGVKPEEIDEVILGNVLQAGLGQNTARQAAIKAGLPESVSSMTINKVCGSGLKAVHLATQAIIAGDADIVIAGGMENMSQAPYILKGAREGFKMGNTTLYDSLVDDGLTCVFNQYHMGVTAENLCAKYEIGREEQDEFAAASQTKAVAAIESGKFKDEIVPVEIPQRKGDPVIFDTDEYPKKGTTAEKLGKLRAAFKKDGSVTAGNSSGINDGAAALVIMSKKKADELGLQALVTIKGNGTAGVDPSIMGIGPVKAVKKALDKAGVSMEELELIEANEAFAAQSLAVDKELNFNKEILNVNGGAIALGHPIGASGARILVTLIHEMKKRQAKKGLATLCIGGGQGVATVVELASSNKEA</sequence>
<dbReference type="InterPro" id="IPR020616">
    <property type="entry name" value="Thiolase_N"/>
</dbReference>
<evidence type="ECO:0000313" key="10">
    <source>
        <dbReference type="Proteomes" id="UP001238088"/>
    </source>
</evidence>
<keyword evidence="4 6" id="KW-0012">Acyltransferase</keyword>
<evidence type="ECO:0000256" key="6">
    <source>
        <dbReference type="RuleBase" id="RU003557"/>
    </source>
</evidence>
<dbReference type="SUPFAM" id="SSF53901">
    <property type="entry name" value="Thiolase-like"/>
    <property type="match status" value="2"/>
</dbReference>
<feature type="domain" description="Thiolase C-terminal" evidence="8">
    <location>
        <begin position="273"/>
        <end position="393"/>
    </location>
</feature>
<dbReference type="PANTHER" id="PTHR18919:SF107">
    <property type="entry name" value="ACETYL-COA ACETYLTRANSFERASE, CYTOSOLIC"/>
    <property type="match status" value="1"/>
</dbReference>
<feature type="domain" description="Thiolase N-terminal" evidence="7">
    <location>
        <begin position="6"/>
        <end position="264"/>
    </location>
</feature>
<dbReference type="Pfam" id="PF00108">
    <property type="entry name" value="Thiolase_N"/>
    <property type="match status" value="1"/>
</dbReference>
<dbReference type="PROSITE" id="PS00737">
    <property type="entry name" value="THIOLASE_2"/>
    <property type="match status" value="1"/>
</dbReference>
<dbReference type="Proteomes" id="UP001238088">
    <property type="component" value="Unassembled WGS sequence"/>
</dbReference>
<accession>A0ABU0AEP5</accession>
<evidence type="ECO:0000256" key="2">
    <source>
        <dbReference type="ARBA" id="ARBA00012705"/>
    </source>
</evidence>
<evidence type="ECO:0000313" key="9">
    <source>
        <dbReference type="EMBL" id="MDQ0269329.1"/>
    </source>
</evidence>